<proteinExistence type="predicted"/>
<dbReference type="Gene3D" id="3.40.1190.10">
    <property type="entry name" value="Mur-like, catalytic domain"/>
    <property type="match status" value="1"/>
</dbReference>
<keyword evidence="1" id="KW-0067">ATP-binding</keyword>
<dbReference type="GO" id="GO:0005524">
    <property type="term" value="F:ATP binding"/>
    <property type="evidence" value="ECO:0007669"/>
    <property type="project" value="UniProtKB-UniRule"/>
</dbReference>
<dbReference type="PANTHER" id="PTHR23135:SF18">
    <property type="entry name" value="CYANOPHYCIN SYNTHETASE"/>
    <property type="match status" value="1"/>
</dbReference>
<dbReference type="InterPro" id="IPR004101">
    <property type="entry name" value="Mur_ligase_C"/>
</dbReference>
<evidence type="ECO:0000256" key="1">
    <source>
        <dbReference type="PROSITE-ProRule" id="PRU00409"/>
    </source>
</evidence>
<dbReference type="InterPro" id="IPR013221">
    <property type="entry name" value="Mur_ligase_cen"/>
</dbReference>
<dbReference type="InterPro" id="IPR044019">
    <property type="entry name" value="Cyanophycin_syn_N"/>
</dbReference>
<dbReference type="SUPFAM" id="SSF56059">
    <property type="entry name" value="Glutathione synthetase ATP-binding domain-like"/>
    <property type="match status" value="1"/>
</dbReference>
<dbReference type="InterPro" id="IPR013815">
    <property type="entry name" value="ATP_grasp_subdomain_1"/>
</dbReference>
<dbReference type="Pfam" id="PF02955">
    <property type="entry name" value="GSH-S_ATP"/>
    <property type="match status" value="1"/>
</dbReference>
<evidence type="ECO:0000313" key="3">
    <source>
        <dbReference type="EMBL" id="NIA67835.1"/>
    </source>
</evidence>
<dbReference type="Gene3D" id="3.90.190.20">
    <property type="entry name" value="Mur ligase, C-terminal domain"/>
    <property type="match status" value="1"/>
</dbReference>
<dbReference type="PROSITE" id="PS50975">
    <property type="entry name" value="ATP_GRASP"/>
    <property type="match status" value="1"/>
</dbReference>
<sequence length="898" mass="96474">MKIIKARAYVGPNIIAPTPLVHLSVEIDGPECWPDGDIGRSCADALLKLMPGLTGHPGQSNQPNGFASDLATAKGPPLGHIAARVAVELQGLDRSSTNPVGLRRKDGSRTADIFFHYHDPDIGLWAGQAAISIVLSLLPPDARPANTLPDSLSPEQVLTAFQSRSQAMALDQTALALIAEAERREIPWFVLDRARHMVQFGQGRHLRRIRETVTDTTPQISAMIQRDKASTHRLFASVHLPVPRQAVVRDPEAAVRAAHQMGTAVVVKPLDGSKGRGITVRPTGDEAIRSAFNLARQHCELVAVESYINGSDHRVLVVSGKILAAALRLPAAVTGDGKSTITQLVAEKNKDPRRGIGFAKLMNRIELDDETERMLGKRGYTADSIPDTGKLVELRGTANISTGGTSIDVTDKVHPENRSMLERAARVSGLDVVGIDFLTPDIGRSYREVGGAICEINSSPGLRPHQIAEGPPRDVVGPIIDMLFPEKHNGRIPIAAITGTNGKTTTSRMLAHILRIAGAEIDVRSVGLVTTDGVHIDGDLVAQGDFAGGTGARVVLRDPAVEVAVLETSRGGIIKSGMAFDWCDVGAVLNVRADHLGYDGIETLDEMATLKSKVVEAARSLVVLNADDTRCLALAAKKQPQQVCLFTAGGLRDTLRQHIDKGGLAISLEEQSRGLALVLHKATSSDTVIPVAEIPATLGGAARHNVENAMAAVGLALGLGIRRENIAAALASFDSDHNCNPGRLNVFDGHPFKVVIDYAHNPDGLGAVCDTLRSLKTDGRRICVLAAFGHWHGEHIQEVADMVADKFDSFICSRNVRRSDDLEPLRGFPSQDIPKRLATALLGHRLDPANVTVVDSDKEATDRGLEIAEAGDLLTIFTGQPDWAWNRVVNYRRKHDKN</sequence>
<dbReference type="GO" id="GO:0046872">
    <property type="term" value="F:metal ion binding"/>
    <property type="evidence" value="ECO:0007669"/>
    <property type="project" value="InterPro"/>
</dbReference>
<gene>
    <name evidence="3" type="ORF">HBA54_04455</name>
</gene>
<organism evidence="3 4">
    <name type="scientific">Pelagibius litoralis</name>
    <dbReference type="NCBI Taxonomy" id="374515"/>
    <lineage>
        <taxon>Bacteria</taxon>
        <taxon>Pseudomonadati</taxon>
        <taxon>Pseudomonadota</taxon>
        <taxon>Alphaproteobacteria</taxon>
        <taxon>Rhodospirillales</taxon>
        <taxon>Rhodovibrionaceae</taxon>
        <taxon>Pelagibius</taxon>
    </lineage>
</organism>
<keyword evidence="1" id="KW-0547">Nucleotide-binding</keyword>
<dbReference type="GO" id="GO:0004363">
    <property type="term" value="F:glutathione synthase activity"/>
    <property type="evidence" value="ECO:0007669"/>
    <property type="project" value="InterPro"/>
</dbReference>
<accession>A0A967EX58</accession>
<dbReference type="InterPro" id="IPR036565">
    <property type="entry name" value="Mur-like_cat_sf"/>
</dbReference>
<evidence type="ECO:0000259" key="2">
    <source>
        <dbReference type="PROSITE" id="PS50975"/>
    </source>
</evidence>
<reference evidence="3" key="1">
    <citation type="submission" date="2020-03" db="EMBL/GenBank/DDBJ databases">
        <title>Genome of Pelagibius litoralis DSM 21314T.</title>
        <authorList>
            <person name="Wang G."/>
        </authorList>
    </citation>
    <scope>NUCLEOTIDE SEQUENCE</scope>
    <source>
        <strain evidence="3">DSM 21314</strain>
    </source>
</reference>
<dbReference type="InterPro" id="IPR004218">
    <property type="entry name" value="GSHS_ATP-bd"/>
</dbReference>
<dbReference type="Pfam" id="PF18921">
    <property type="entry name" value="Cyanophycin_syn"/>
    <property type="match status" value="1"/>
</dbReference>
<dbReference type="SUPFAM" id="SSF53244">
    <property type="entry name" value="MurD-like peptide ligases, peptide-binding domain"/>
    <property type="match status" value="1"/>
</dbReference>
<name>A0A967EX58_9PROT</name>
<keyword evidence="4" id="KW-1185">Reference proteome</keyword>
<dbReference type="InterPro" id="IPR036615">
    <property type="entry name" value="Mur_ligase_C_dom_sf"/>
</dbReference>
<dbReference type="EMBL" id="JAAQPH010000003">
    <property type="protein sequence ID" value="NIA67835.1"/>
    <property type="molecule type" value="Genomic_DNA"/>
</dbReference>
<protein>
    <submittedName>
        <fullName evidence="3">Cyanophycin synthetase</fullName>
    </submittedName>
</protein>
<dbReference type="Gene3D" id="3.30.470.20">
    <property type="entry name" value="ATP-grasp fold, B domain"/>
    <property type="match status" value="1"/>
</dbReference>
<dbReference type="RefSeq" id="WP_167221823.1">
    <property type="nucleotide sequence ID" value="NZ_JAAQPH010000003.1"/>
</dbReference>
<dbReference type="Pfam" id="PF08245">
    <property type="entry name" value="Mur_ligase_M"/>
    <property type="match status" value="1"/>
</dbReference>
<dbReference type="PANTHER" id="PTHR23135">
    <property type="entry name" value="MUR LIGASE FAMILY MEMBER"/>
    <property type="match status" value="1"/>
</dbReference>
<dbReference type="Pfam" id="PF02875">
    <property type="entry name" value="Mur_ligase_C"/>
    <property type="match status" value="1"/>
</dbReference>
<dbReference type="InterPro" id="IPR011761">
    <property type="entry name" value="ATP-grasp"/>
</dbReference>
<comment type="caution">
    <text evidence="3">The sequence shown here is derived from an EMBL/GenBank/DDBJ whole genome shotgun (WGS) entry which is preliminary data.</text>
</comment>
<dbReference type="Gene3D" id="3.30.1490.20">
    <property type="entry name" value="ATP-grasp fold, A domain"/>
    <property type="match status" value="1"/>
</dbReference>
<evidence type="ECO:0000313" key="4">
    <source>
        <dbReference type="Proteomes" id="UP000761264"/>
    </source>
</evidence>
<dbReference type="SUPFAM" id="SSF53623">
    <property type="entry name" value="MurD-like peptide ligases, catalytic domain"/>
    <property type="match status" value="1"/>
</dbReference>
<feature type="domain" description="ATP-grasp" evidence="2">
    <location>
        <begin position="232"/>
        <end position="484"/>
    </location>
</feature>
<dbReference type="AlphaFoldDB" id="A0A967EX58"/>
<dbReference type="Proteomes" id="UP000761264">
    <property type="component" value="Unassembled WGS sequence"/>
</dbReference>